<reference evidence="3" key="1">
    <citation type="submission" date="2018-02" db="EMBL/GenBank/DDBJ databases">
        <title>Draft genome sequencing of Rhodococcus opacus KU647198.</title>
        <authorList>
            <person name="Zheng B.-X."/>
        </authorList>
    </citation>
    <scope>NUCLEOTIDE SEQUENCE [LARGE SCALE GENOMIC DNA]</scope>
    <source>
        <strain evidence="3">04-OD7</strain>
    </source>
</reference>
<organism evidence="2 3">
    <name type="scientific">Rhodococcus opacus</name>
    <name type="common">Nocardia opaca</name>
    <dbReference type="NCBI Taxonomy" id="37919"/>
    <lineage>
        <taxon>Bacteria</taxon>
        <taxon>Bacillati</taxon>
        <taxon>Actinomycetota</taxon>
        <taxon>Actinomycetes</taxon>
        <taxon>Mycobacteriales</taxon>
        <taxon>Nocardiaceae</taxon>
        <taxon>Rhodococcus</taxon>
    </lineage>
</organism>
<dbReference type="EMBL" id="PUIO01000028">
    <property type="protein sequence ID" value="PQP22772.1"/>
    <property type="molecule type" value="Genomic_DNA"/>
</dbReference>
<evidence type="ECO:0000313" key="2">
    <source>
        <dbReference type="EMBL" id="PQP22772.1"/>
    </source>
</evidence>
<sequence>MARDGGEDGDFGEVDVFRDGGEEGEEGDLAPRGESFVGGFADSAGGAGDDGGAVPTPDT</sequence>
<gene>
    <name evidence="2" type="ORF">C5613_22155</name>
</gene>
<dbReference type="RefSeq" id="WP_105417611.1">
    <property type="nucleotide sequence ID" value="NZ_PUIO01000028.1"/>
</dbReference>
<dbReference type="AlphaFoldDB" id="A0A2S8J8A6"/>
<proteinExistence type="predicted"/>
<name>A0A2S8J8A6_RHOOP</name>
<evidence type="ECO:0000256" key="1">
    <source>
        <dbReference type="SAM" id="MobiDB-lite"/>
    </source>
</evidence>
<evidence type="ECO:0000313" key="3">
    <source>
        <dbReference type="Proteomes" id="UP000239290"/>
    </source>
</evidence>
<protein>
    <submittedName>
        <fullName evidence="2">Uncharacterized protein</fullName>
    </submittedName>
</protein>
<dbReference type="Proteomes" id="UP000239290">
    <property type="component" value="Unassembled WGS sequence"/>
</dbReference>
<feature type="region of interest" description="Disordered" evidence="1">
    <location>
        <begin position="1"/>
        <end position="59"/>
    </location>
</feature>
<accession>A0A2S8J8A6</accession>
<feature type="compositionally biased region" description="Low complexity" evidence="1">
    <location>
        <begin position="35"/>
        <end position="44"/>
    </location>
</feature>
<comment type="caution">
    <text evidence="2">The sequence shown here is derived from an EMBL/GenBank/DDBJ whole genome shotgun (WGS) entry which is preliminary data.</text>
</comment>